<dbReference type="Proteomes" id="UP001156641">
    <property type="component" value="Unassembled WGS sequence"/>
</dbReference>
<reference evidence="2" key="1">
    <citation type="journal article" date="2019" name="Int. J. Syst. Evol. Microbiol.">
        <title>The Global Catalogue of Microorganisms (GCM) 10K type strain sequencing project: providing services to taxonomists for standard genome sequencing and annotation.</title>
        <authorList>
            <consortium name="The Broad Institute Genomics Platform"/>
            <consortium name="The Broad Institute Genome Sequencing Center for Infectious Disease"/>
            <person name="Wu L."/>
            <person name="Ma J."/>
        </authorList>
    </citation>
    <scope>NUCLEOTIDE SEQUENCE [LARGE SCALE GENOMIC DNA]</scope>
    <source>
        <strain evidence="2">NBRC 112502</strain>
    </source>
</reference>
<name>A0ABQ6A3B7_9PROT</name>
<dbReference type="EMBL" id="BSOS01000043">
    <property type="protein sequence ID" value="GLR66936.1"/>
    <property type="molecule type" value="Genomic_DNA"/>
</dbReference>
<comment type="caution">
    <text evidence="1">The sequence shown here is derived from an EMBL/GenBank/DDBJ whole genome shotgun (WGS) entry which is preliminary data.</text>
</comment>
<accession>A0ABQ6A3B7</accession>
<gene>
    <name evidence="1" type="ORF">GCM10010909_16160</name>
</gene>
<organism evidence="1 2">
    <name type="scientific">Acidocella aquatica</name>
    <dbReference type="NCBI Taxonomy" id="1922313"/>
    <lineage>
        <taxon>Bacteria</taxon>
        <taxon>Pseudomonadati</taxon>
        <taxon>Pseudomonadota</taxon>
        <taxon>Alphaproteobacteria</taxon>
        <taxon>Acetobacterales</taxon>
        <taxon>Acidocellaceae</taxon>
        <taxon>Acidocella</taxon>
    </lineage>
</organism>
<sequence length="113" mass="12365">MVRCFSTINPIAGRPWASNLRSALRMDDANPTVSGAIQALLSLPTTWTGQHQAKATRADQNGKRWFSGLSPAIWSAKIRIFRLSCAIGGATVVFGTRIPQSHHRRLIAANRRG</sequence>
<protein>
    <submittedName>
        <fullName evidence="1">Uncharacterized protein</fullName>
    </submittedName>
</protein>
<proteinExistence type="predicted"/>
<evidence type="ECO:0000313" key="1">
    <source>
        <dbReference type="EMBL" id="GLR66936.1"/>
    </source>
</evidence>
<keyword evidence="2" id="KW-1185">Reference proteome</keyword>
<evidence type="ECO:0000313" key="2">
    <source>
        <dbReference type="Proteomes" id="UP001156641"/>
    </source>
</evidence>